<comment type="subcellular location">
    <subcellularLocation>
        <location evidence="1">Membrane</location>
        <topology evidence="1">Multi-pass membrane protein</topology>
    </subcellularLocation>
</comment>
<evidence type="ECO:0000256" key="5">
    <source>
        <dbReference type="ARBA" id="ARBA00022723"/>
    </source>
</evidence>
<dbReference type="Gene3D" id="1.20.810.10">
    <property type="entry name" value="Cytochrome Bc1 Complex, Chain C"/>
    <property type="match status" value="1"/>
</dbReference>
<dbReference type="AlphaFoldDB" id="A0AAU7C6T4"/>
<dbReference type="InterPro" id="IPR009056">
    <property type="entry name" value="Cyt_c-like_dom"/>
</dbReference>
<gene>
    <name evidence="15" type="ORF">V5E97_21240</name>
</gene>
<feature type="domain" description="Cytochrome b/b6 N-terminal region profile" evidence="12">
    <location>
        <begin position="5"/>
        <end position="216"/>
    </location>
</feature>
<evidence type="ECO:0000256" key="3">
    <source>
        <dbReference type="ARBA" id="ARBA00022617"/>
    </source>
</evidence>
<feature type="transmembrane region" description="Helical" evidence="11">
    <location>
        <begin position="35"/>
        <end position="59"/>
    </location>
</feature>
<keyword evidence="5 10" id="KW-0479">Metal-binding</keyword>
<evidence type="ECO:0000259" key="12">
    <source>
        <dbReference type="PROSITE" id="PS51002"/>
    </source>
</evidence>
<dbReference type="InterPro" id="IPR036150">
    <property type="entry name" value="Cyt_b/b6_C_sf"/>
</dbReference>
<dbReference type="Pfam" id="PF00032">
    <property type="entry name" value="Cytochrom_B_C"/>
    <property type="match status" value="1"/>
</dbReference>
<dbReference type="InterPro" id="IPR005797">
    <property type="entry name" value="Cyt_b/b6_N"/>
</dbReference>
<feature type="transmembrane region" description="Helical" evidence="11">
    <location>
        <begin position="323"/>
        <end position="341"/>
    </location>
</feature>
<keyword evidence="6" id="KW-0249">Electron transport</keyword>
<dbReference type="Pfam" id="PF00034">
    <property type="entry name" value="Cytochrom_C"/>
    <property type="match status" value="1"/>
</dbReference>
<dbReference type="Pfam" id="PF13631">
    <property type="entry name" value="Cytochrom_B_N_2"/>
    <property type="match status" value="1"/>
</dbReference>
<reference evidence="15" key="1">
    <citation type="submission" date="2024-05" db="EMBL/GenBank/DDBJ databases">
        <title>Planctomycetes of the genus Singulisphaera possess chitinolytic capabilities.</title>
        <authorList>
            <person name="Ivanova A."/>
        </authorList>
    </citation>
    <scope>NUCLEOTIDE SEQUENCE</scope>
    <source>
        <strain evidence="15">Ch08T</strain>
    </source>
</reference>
<feature type="transmembrane region" description="Helical" evidence="11">
    <location>
        <begin position="231"/>
        <end position="250"/>
    </location>
</feature>
<keyword evidence="3 10" id="KW-0349">Heme</keyword>
<evidence type="ECO:0000256" key="7">
    <source>
        <dbReference type="ARBA" id="ARBA00022989"/>
    </source>
</evidence>
<accession>A0AAU7C6T4</accession>
<evidence type="ECO:0000256" key="8">
    <source>
        <dbReference type="ARBA" id="ARBA00023004"/>
    </source>
</evidence>
<feature type="transmembrane region" description="Helical" evidence="11">
    <location>
        <begin position="86"/>
        <end position="107"/>
    </location>
</feature>
<dbReference type="SUPFAM" id="SSF46626">
    <property type="entry name" value="Cytochrome c"/>
    <property type="match status" value="2"/>
</dbReference>
<dbReference type="Pfam" id="PF13442">
    <property type="entry name" value="Cytochrome_CBB3"/>
    <property type="match status" value="1"/>
</dbReference>
<dbReference type="InterPro" id="IPR005798">
    <property type="entry name" value="Cyt_b/b6_C"/>
</dbReference>
<dbReference type="GO" id="GO:0020037">
    <property type="term" value="F:heme binding"/>
    <property type="evidence" value="ECO:0007669"/>
    <property type="project" value="InterPro"/>
</dbReference>
<evidence type="ECO:0000256" key="6">
    <source>
        <dbReference type="ARBA" id="ARBA00022982"/>
    </source>
</evidence>
<proteinExistence type="predicted"/>
<dbReference type="GO" id="GO:0016020">
    <property type="term" value="C:membrane"/>
    <property type="evidence" value="ECO:0007669"/>
    <property type="project" value="UniProtKB-SubCell"/>
</dbReference>
<dbReference type="RefSeq" id="WP_406693564.1">
    <property type="nucleotide sequence ID" value="NZ_CP155447.1"/>
</dbReference>
<feature type="domain" description="Cytochrome c" evidence="14">
    <location>
        <begin position="504"/>
        <end position="593"/>
    </location>
</feature>
<keyword evidence="9 11" id="KW-0472">Membrane</keyword>
<evidence type="ECO:0000256" key="1">
    <source>
        <dbReference type="ARBA" id="ARBA00004141"/>
    </source>
</evidence>
<dbReference type="SUPFAM" id="SSF81342">
    <property type="entry name" value="Transmembrane di-heme cytochromes"/>
    <property type="match status" value="1"/>
</dbReference>
<dbReference type="PROSITE" id="PS51007">
    <property type="entry name" value="CYTC"/>
    <property type="match status" value="2"/>
</dbReference>
<evidence type="ECO:0000256" key="11">
    <source>
        <dbReference type="SAM" id="Phobius"/>
    </source>
</evidence>
<evidence type="ECO:0000256" key="4">
    <source>
        <dbReference type="ARBA" id="ARBA00022692"/>
    </source>
</evidence>
<organism evidence="15">
    <name type="scientific">Singulisphaera sp. Ch08</name>
    <dbReference type="NCBI Taxonomy" id="3120278"/>
    <lineage>
        <taxon>Bacteria</taxon>
        <taxon>Pseudomonadati</taxon>
        <taxon>Planctomycetota</taxon>
        <taxon>Planctomycetia</taxon>
        <taxon>Isosphaerales</taxon>
        <taxon>Isosphaeraceae</taxon>
        <taxon>Singulisphaera</taxon>
    </lineage>
</organism>
<dbReference type="PROSITE" id="PS51002">
    <property type="entry name" value="CYTB_NTER"/>
    <property type="match status" value="1"/>
</dbReference>
<dbReference type="InterPro" id="IPR016174">
    <property type="entry name" value="Di-haem_cyt_TM"/>
</dbReference>
<evidence type="ECO:0000313" key="15">
    <source>
        <dbReference type="EMBL" id="XBH00882.1"/>
    </source>
</evidence>
<dbReference type="InterPro" id="IPR036909">
    <property type="entry name" value="Cyt_c-like_dom_sf"/>
</dbReference>
<keyword evidence="4 11" id="KW-0812">Transmembrane</keyword>
<keyword evidence="8 10" id="KW-0408">Iron</keyword>
<evidence type="ECO:0000259" key="14">
    <source>
        <dbReference type="PROSITE" id="PS51007"/>
    </source>
</evidence>
<name>A0AAU7C6T4_9BACT</name>
<dbReference type="Gene3D" id="1.10.760.10">
    <property type="entry name" value="Cytochrome c-like domain"/>
    <property type="match status" value="2"/>
</dbReference>
<dbReference type="GO" id="GO:0022904">
    <property type="term" value="P:respiratory electron transport chain"/>
    <property type="evidence" value="ECO:0007669"/>
    <property type="project" value="InterPro"/>
</dbReference>
<feature type="transmembrane region" description="Helical" evidence="11">
    <location>
        <begin position="119"/>
        <end position="139"/>
    </location>
</feature>
<dbReference type="InterPro" id="IPR027387">
    <property type="entry name" value="Cytb/b6-like_sf"/>
</dbReference>
<sequence length="611" mass="67704">MFNKLANWLDNRTGYKALVHEALEEPIPGGARWRYVFGSALSTTFMIQLGTGLLLMLSYSPSSSTAWGSVFYINNKMYAGWFIRGIHHFGSQAMVILLAMHLLQVLWAGAYRKPREVNWWFGMALMFLTLGFSLTGYLLPWDQKGYWATKVATNISGGAPVFGPAIQKIVVGGTEYGNQTITRFFGLHVGVLPTLFFLCLFAHVALFRRHGLTPPQNAEKLGRGTFWPEQLFMDSVASLAVFGVLLYLVLSEHGANLDAPADPSSANYPARPEWYFLSLFQMLKYFPGNREIIGTIIIPTAIMVVLLLLPLFDRILPRKLAHFLACCFVFGLVGGGGFLTVEAMRSDAANESFQADRKKADEARQRAILLASEIGVPPEGAAYVLRHDPLTHGRAVLEKKCLSCHFFDGKGQLSNDSKGQPVSSPQVASDLKDYGSYAWIRGLLENPQADAYFGKVPQCDGMAEWKKGSKLTKQQLDDVARFVASFAEIPPDMTPEEWVESPGVADHPGLEVFNNDCKQCHLVVEGVGEGGYRDAPKLFAWGSPQWITRMIHKPGAPDLYGYLEKKDQMPAFTSEQLAENDVKMLVRYLKNDYFGSATSETKVAAGKSAPH</sequence>
<dbReference type="EMBL" id="CP155447">
    <property type="protein sequence ID" value="XBH00882.1"/>
    <property type="molecule type" value="Genomic_DNA"/>
</dbReference>
<evidence type="ECO:0000256" key="10">
    <source>
        <dbReference type="PROSITE-ProRule" id="PRU00433"/>
    </source>
</evidence>
<protein>
    <submittedName>
        <fullName evidence="15">Cytochrome b N-terminal domain-containing protein</fullName>
    </submittedName>
</protein>
<evidence type="ECO:0000256" key="9">
    <source>
        <dbReference type="ARBA" id="ARBA00023136"/>
    </source>
</evidence>
<feature type="transmembrane region" description="Helical" evidence="11">
    <location>
        <begin position="292"/>
        <end position="311"/>
    </location>
</feature>
<evidence type="ECO:0000256" key="2">
    <source>
        <dbReference type="ARBA" id="ARBA00022448"/>
    </source>
</evidence>
<keyword evidence="2" id="KW-0813">Transport</keyword>
<feature type="domain" description="Cytochrome b/b6 C-terminal region profile" evidence="13">
    <location>
        <begin position="260"/>
        <end position="314"/>
    </location>
</feature>
<feature type="transmembrane region" description="Helical" evidence="11">
    <location>
        <begin position="185"/>
        <end position="207"/>
    </location>
</feature>
<dbReference type="GO" id="GO:0009055">
    <property type="term" value="F:electron transfer activity"/>
    <property type="evidence" value="ECO:0007669"/>
    <property type="project" value="InterPro"/>
</dbReference>
<evidence type="ECO:0000259" key="13">
    <source>
        <dbReference type="PROSITE" id="PS51003"/>
    </source>
</evidence>
<keyword evidence="7 11" id="KW-1133">Transmembrane helix</keyword>
<dbReference type="SUPFAM" id="SSF81648">
    <property type="entry name" value="a domain/subunit of cytochrome bc1 complex (Ubiquinol-cytochrome c reductase)"/>
    <property type="match status" value="1"/>
</dbReference>
<feature type="domain" description="Cytochrome c" evidence="14">
    <location>
        <begin position="388"/>
        <end position="487"/>
    </location>
</feature>
<dbReference type="GO" id="GO:0046872">
    <property type="term" value="F:metal ion binding"/>
    <property type="evidence" value="ECO:0007669"/>
    <property type="project" value="UniProtKB-KW"/>
</dbReference>
<dbReference type="PANTHER" id="PTHR19271">
    <property type="entry name" value="CYTOCHROME B"/>
    <property type="match status" value="1"/>
</dbReference>
<dbReference type="PROSITE" id="PS51003">
    <property type="entry name" value="CYTB_CTER"/>
    <property type="match status" value="1"/>
</dbReference>
<dbReference type="PANTHER" id="PTHR19271:SF16">
    <property type="entry name" value="CYTOCHROME B"/>
    <property type="match status" value="1"/>
</dbReference>
<dbReference type="GO" id="GO:0016491">
    <property type="term" value="F:oxidoreductase activity"/>
    <property type="evidence" value="ECO:0007669"/>
    <property type="project" value="InterPro"/>
</dbReference>